<comment type="caution">
    <text evidence="2">The sequence shown here is derived from an EMBL/GenBank/DDBJ whole genome shotgun (WGS) entry which is preliminary data.</text>
</comment>
<dbReference type="OrthoDB" id="9757917at2"/>
<dbReference type="EMBL" id="SPQT01000075">
    <property type="protein sequence ID" value="TFV36159.1"/>
    <property type="molecule type" value="Genomic_DNA"/>
</dbReference>
<dbReference type="Pfam" id="PF11784">
    <property type="entry name" value="DUF3320"/>
    <property type="match status" value="1"/>
</dbReference>
<reference evidence="2 3" key="1">
    <citation type="submission" date="2019-03" db="EMBL/GenBank/DDBJ databases">
        <title>Bradyrhizobium diversity isolated from nodules of Chamaecrista fasciculata.</title>
        <authorList>
            <person name="Klepa M.S."/>
            <person name="Urquiaga M.O."/>
            <person name="Hungria M."/>
            <person name="Delamuta J.R."/>
        </authorList>
    </citation>
    <scope>NUCLEOTIDE SEQUENCE [LARGE SCALE GENOMIC DNA]</scope>
    <source>
        <strain evidence="2 3">CNPSo 3448</strain>
    </source>
</reference>
<evidence type="ECO:0000313" key="3">
    <source>
        <dbReference type="Proteomes" id="UP000297966"/>
    </source>
</evidence>
<protein>
    <submittedName>
        <fullName evidence="2">DUF3320 domain-containing protein</fullName>
    </submittedName>
</protein>
<organism evidence="2 3">
    <name type="scientific">Bradyrhizobium niftali</name>
    <dbReference type="NCBI Taxonomy" id="2560055"/>
    <lineage>
        <taxon>Bacteria</taxon>
        <taxon>Pseudomonadati</taxon>
        <taxon>Pseudomonadota</taxon>
        <taxon>Alphaproteobacteria</taxon>
        <taxon>Hyphomicrobiales</taxon>
        <taxon>Nitrobacteraceae</taxon>
        <taxon>Bradyrhizobium</taxon>
    </lineage>
</organism>
<evidence type="ECO:0000259" key="1">
    <source>
        <dbReference type="Pfam" id="PF11784"/>
    </source>
</evidence>
<dbReference type="AlphaFoldDB" id="A0A4Y9L077"/>
<dbReference type="InterPro" id="IPR021754">
    <property type="entry name" value="DUF3320"/>
</dbReference>
<dbReference type="Proteomes" id="UP000297966">
    <property type="component" value="Unassembled WGS sequence"/>
</dbReference>
<sequence length="181" mass="20500">MTTNGGSNGAGYFATNFSELGQRPEASRFYDHDYETVLQSMVAHVLKHESPIYEDLLIERIARAHGFQRSGDRIQRAVAKVIGKQYRRTKDDGRTVVWGDGQASRIVSYRSCEPDVRSHGDVPVAELASLAVPFIRVRLSDDDILYRMADHFKLGRLREPTRVRFQMAVDLAREVARTAMS</sequence>
<keyword evidence="3" id="KW-1185">Reference proteome</keyword>
<proteinExistence type="predicted"/>
<dbReference type="RefSeq" id="WP_135179654.1">
    <property type="nucleotide sequence ID" value="NZ_SPQT01000075.1"/>
</dbReference>
<name>A0A4Y9L077_9BRAD</name>
<evidence type="ECO:0000313" key="2">
    <source>
        <dbReference type="EMBL" id="TFV36159.1"/>
    </source>
</evidence>
<accession>A0A4Y9L077</accession>
<feature type="domain" description="DUF3320" evidence="1">
    <location>
        <begin position="28"/>
        <end position="75"/>
    </location>
</feature>
<gene>
    <name evidence="2" type="ORF">E4K65_45800</name>
</gene>